<gene>
    <name evidence="2" type="ORF">SK128_026309</name>
</gene>
<protein>
    <submittedName>
        <fullName evidence="2">Uncharacterized protein</fullName>
    </submittedName>
</protein>
<comment type="caution">
    <text evidence="2">The sequence shown here is derived from an EMBL/GenBank/DDBJ whole genome shotgun (WGS) entry which is preliminary data.</text>
</comment>
<reference evidence="2 3" key="1">
    <citation type="submission" date="2023-11" db="EMBL/GenBank/DDBJ databases">
        <title>Halocaridina rubra genome assembly.</title>
        <authorList>
            <person name="Smith C."/>
        </authorList>
    </citation>
    <scope>NUCLEOTIDE SEQUENCE [LARGE SCALE GENOMIC DNA]</scope>
    <source>
        <strain evidence="2">EP-1</strain>
        <tissue evidence="2">Whole</tissue>
    </source>
</reference>
<feature type="compositionally biased region" description="Low complexity" evidence="1">
    <location>
        <begin position="176"/>
        <end position="190"/>
    </location>
</feature>
<dbReference type="Proteomes" id="UP001381693">
    <property type="component" value="Unassembled WGS sequence"/>
</dbReference>
<evidence type="ECO:0000313" key="2">
    <source>
        <dbReference type="EMBL" id="KAK7069121.1"/>
    </source>
</evidence>
<feature type="region of interest" description="Disordered" evidence="1">
    <location>
        <begin position="99"/>
        <end position="277"/>
    </location>
</feature>
<proteinExistence type="predicted"/>
<accession>A0AAN8WN67</accession>
<dbReference type="AlphaFoldDB" id="A0AAN8WN67"/>
<feature type="region of interest" description="Disordered" evidence="1">
    <location>
        <begin position="1"/>
        <end position="48"/>
    </location>
</feature>
<feature type="compositionally biased region" description="Polar residues" evidence="1">
    <location>
        <begin position="157"/>
        <end position="166"/>
    </location>
</feature>
<keyword evidence="3" id="KW-1185">Reference proteome</keyword>
<sequence>MLTSLPGGYYTSPTHPSPPPSASPMFSSNGGIVSSGEGHSPSSPRSHPQVQYCDTCNTACVFMNGKRRKFQARYEGYVLVKKVSTRPFLPYVMPEGQQQTLLQQQQQSAPHLPSNMRRHSCGDMLDENEDPATVPLNVPSCSASVPALGGEGGEGLNSSASYNRSLSHPGWQPDDASSFTPPTSFPPSASWEQVPCSHDGLGGNPVERHCTTPVQHSSPLTTHPPPAAPPRSGEIHPGGRKPRRHSAMMERLSGGHQRLCRKKSRSQDNLVGGRRDSGCGPLRLNNSIIPPTASLTSALSRSEGSIHNVHAVLTAVPICVDDVDVVGFGGLRAEVGELARLPKKLLHRVTGEVGQLVFDLEGWREEYLLLTNTAIAARTYLLIS</sequence>
<organism evidence="2 3">
    <name type="scientific">Halocaridina rubra</name>
    <name type="common">Hawaiian red shrimp</name>
    <dbReference type="NCBI Taxonomy" id="373956"/>
    <lineage>
        <taxon>Eukaryota</taxon>
        <taxon>Metazoa</taxon>
        <taxon>Ecdysozoa</taxon>
        <taxon>Arthropoda</taxon>
        <taxon>Crustacea</taxon>
        <taxon>Multicrustacea</taxon>
        <taxon>Malacostraca</taxon>
        <taxon>Eumalacostraca</taxon>
        <taxon>Eucarida</taxon>
        <taxon>Decapoda</taxon>
        <taxon>Pleocyemata</taxon>
        <taxon>Caridea</taxon>
        <taxon>Atyoidea</taxon>
        <taxon>Atyidae</taxon>
        <taxon>Halocaridina</taxon>
    </lineage>
</organism>
<name>A0AAN8WN67_HALRR</name>
<evidence type="ECO:0000313" key="3">
    <source>
        <dbReference type="Proteomes" id="UP001381693"/>
    </source>
</evidence>
<evidence type="ECO:0000256" key="1">
    <source>
        <dbReference type="SAM" id="MobiDB-lite"/>
    </source>
</evidence>
<dbReference type="EMBL" id="JAXCGZ010017017">
    <property type="protein sequence ID" value="KAK7069121.1"/>
    <property type="molecule type" value="Genomic_DNA"/>
</dbReference>